<dbReference type="Pfam" id="PF16326">
    <property type="entry name" value="ABC_tran_CTD"/>
    <property type="match status" value="1"/>
</dbReference>
<feature type="domain" description="ABC transporter" evidence="5">
    <location>
        <begin position="4"/>
        <end position="257"/>
    </location>
</feature>
<dbReference type="GO" id="GO:0003677">
    <property type="term" value="F:DNA binding"/>
    <property type="evidence" value="ECO:0007669"/>
    <property type="project" value="InterPro"/>
</dbReference>
<dbReference type="PANTHER" id="PTHR42855:SF2">
    <property type="entry name" value="DRUG RESISTANCE ABC TRANSPORTER,ATP-BINDING PROTEIN"/>
    <property type="match status" value="1"/>
</dbReference>
<reference evidence="7" key="1">
    <citation type="submission" date="2017-04" db="EMBL/GenBank/DDBJ databases">
        <title>Finegoldia magna isolated from orthopedic joint implant-associated infections.</title>
        <authorList>
            <person name="Bjorklund S."/>
            <person name="Bruggemann H."/>
            <person name="Jensen A."/>
            <person name="Hellmark B."/>
            <person name="Soderquist B."/>
        </authorList>
    </citation>
    <scope>NUCLEOTIDE SEQUENCE [LARGE SCALE GENOMIC DNA]</scope>
    <source>
        <strain evidence="7">CCUG 54800</strain>
    </source>
</reference>
<evidence type="ECO:0000313" key="7">
    <source>
        <dbReference type="Proteomes" id="UP000215413"/>
    </source>
</evidence>
<dbReference type="InterPro" id="IPR003439">
    <property type="entry name" value="ABC_transporter-like_ATP-bd"/>
</dbReference>
<dbReference type="GO" id="GO:0005524">
    <property type="term" value="F:ATP binding"/>
    <property type="evidence" value="ECO:0007669"/>
    <property type="project" value="UniProtKB-KW"/>
</dbReference>
<keyword evidence="2" id="KW-0547">Nucleotide-binding</keyword>
<name>A0A233V375_FINMA</name>
<dbReference type="Proteomes" id="UP000215413">
    <property type="component" value="Unassembled WGS sequence"/>
</dbReference>
<dbReference type="InterPro" id="IPR032524">
    <property type="entry name" value="ABC_tran_C"/>
</dbReference>
<dbReference type="Pfam" id="PF00005">
    <property type="entry name" value="ABC_tran"/>
    <property type="match status" value="2"/>
</dbReference>
<keyword evidence="1" id="KW-0677">Repeat</keyword>
<proteinExistence type="predicted"/>
<feature type="coiled-coil region" evidence="4">
    <location>
        <begin position="549"/>
        <end position="623"/>
    </location>
</feature>
<evidence type="ECO:0000313" key="6">
    <source>
        <dbReference type="EMBL" id="OXZ26844.1"/>
    </source>
</evidence>
<dbReference type="FunFam" id="3.40.50.300:FF:000309">
    <property type="entry name" value="ABC transporter ATP-binding protein"/>
    <property type="match status" value="1"/>
</dbReference>
<evidence type="ECO:0000256" key="3">
    <source>
        <dbReference type="ARBA" id="ARBA00022840"/>
    </source>
</evidence>
<dbReference type="CDD" id="cd03221">
    <property type="entry name" value="ABCF_EF-3"/>
    <property type="match status" value="2"/>
</dbReference>
<dbReference type="PROSITE" id="PS00211">
    <property type="entry name" value="ABC_TRANSPORTER_1"/>
    <property type="match status" value="2"/>
</dbReference>
<dbReference type="InterPro" id="IPR017871">
    <property type="entry name" value="ABC_transporter-like_CS"/>
</dbReference>
<gene>
    <name evidence="6" type="ORF">B9N49_06690</name>
</gene>
<dbReference type="InterPro" id="IPR051309">
    <property type="entry name" value="ABCF_ATPase"/>
</dbReference>
<sequence>MILIGAKDIEKSFLDKSILENVTFNINDNDKIGIIGINGAGKSTLFNILTGELSKDGGDLFIKNDMKIGYLKQHNSFDSTNTLYEECLSVFSEVLRLEQKLREYENQMKDCEDLEDLMNKYHRDLERFESMGGYLYDSEIKGTLKGLGFSDDDLDKNVTNFSGGQKSRIMLAKLLLQKCDVLLLDEPTNHLDIKAIEFLETFLKNYKGACVIISHDRYFLDGIVNRIFHMENRTIKTYETDYTGFMKQRKIYMDIQRKTYENQQREYKRQLEIVEKYTSTDNAKKNKQGQSRKKLLDKMKLMDKPTYDDGTFGIKFKISSPSGKDVLMVEDLSKKIDDKLIFENCNLDIYKEERVGLIGANGVGKTTLFNIITKKLKPTSGKFRLGSNVNIGYFDQEQMYLNDKNTIIDEIWDEYPKMTHYEIRSALAIMNFVGDDIFKLIEDLSGGEKARVSLLKLMLSKSNFLLLDEPTNHLDIDSKESLEDSLINYEGTVFVISHDRYFLNRVCDKIIVLEKDKATTFLGNYDYYQEKINDLKVDKTEESLNKTAAVKEKKKQRAITNNLKKLRKQIETIESTIDKIDERIKEIEDLFCQNDIYDDPQKILQLNEELEHLNADKNSLYSDWEDKQLEYEDFDKN</sequence>
<dbReference type="PROSITE" id="PS50893">
    <property type="entry name" value="ABC_TRANSPORTER_2"/>
    <property type="match status" value="2"/>
</dbReference>
<dbReference type="Gene3D" id="3.40.50.300">
    <property type="entry name" value="P-loop containing nucleotide triphosphate hydrolases"/>
    <property type="match status" value="2"/>
</dbReference>
<evidence type="ECO:0000256" key="1">
    <source>
        <dbReference type="ARBA" id="ARBA00022737"/>
    </source>
</evidence>
<keyword evidence="3" id="KW-0067">ATP-binding</keyword>
<dbReference type="SMART" id="SM00382">
    <property type="entry name" value="AAA"/>
    <property type="match status" value="2"/>
</dbReference>
<dbReference type="RefSeq" id="WP_094206046.1">
    <property type="nucleotide sequence ID" value="NZ_NDYC01000031.1"/>
</dbReference>
<dbReference type="InterPro" id="IPR027417">
    <property type="entry name" value="P-loop_NTPase"/>
</dbReference>
<keyword evidence="4" id="KW-0175">Coiled coil</keyword>
<dbReference type="FunFam" id="3.40.50.300:FF:000011">
    <property type="entry name" value="Putative ABC transporter ATP-binding component"/>
    <property type="match status" value="1"/>
</dbReference>
<organism evidence="6 7">
    <name type="scientific">Finegoldia magna</name>
    <name type="common">Peptostreptococcus magnus</name>
    <dbReference type="NCBI Taxonomy" id="1260"/>
    <lineage>
        <taxon>Bacteria</taxon>
        <taxon>Bacillati</taxon>
        <taxon>Bacillota</taxon>
        <taxon>Tissierellia</taxon>
        <taxon>Tissierellales</taxon>
        <taxon>Peptoniphilaceae</taxon>
        <taxon>Finegoldia</taxon>
    </lineage>
</organism>
<feature type="domain" description="ABC transporter" evidence="5">
    <location>
        <begin position="327"/>
        <end position="540"/>
    </location>
</feature>
<dbReference type="Pfam" id="PF12848">
    <property type="entry name" value="ABC_tran_Xtn"/>
    <property type="match status" value="1"/>
</dbReference>
<dbReference type="PANTHER" id="PTHR42855">
    <property type="entry name" value="ABC TRANSPORTER ATP-BINDING SUBUNIT"/>
    <property type="match status" value="1"/>
</dbReference>
<accession>A0A233V375</accession>
<dbReference type="InterPro" id="IPR032781">
    <property type="entry name" value="ABC_tran_Xtn"/>
</dbReference>
<dbReference type="AlphaFoldDB" id="A0A233V375"/>
<evidence type="ECO:0000256" key="2">
    <source>
        <dbReference type="ARBA" id="ARBA00022741"/>
    </source>
</evidence>
<dbReference type="GO" id="GO:0016887">
    <property type="term" value="F:ATP hydrolysis activity"/>
    <property type="evidence" value="ECO:0007669"/>
    <property type="project" value="InterPro"/>
</dbReference>
<dbReference type="EMBL" id="NDYC01000031">
    <property type="protein sequence ID" value="OXZ26844.1"/>
    <property type="molecule type" value="Genomic_DNA"/>
</dbReference>
<feature type="coiled-coil region" evidence="4">
    <location>
        <begin position="87"/>
        <end position="131"/>
    </location>
</feature>
<dbReference type="InterPro" id="IPR003593">
    <property type="entry name" value="AAA+_ATPase"/>
</dbReference>
<evidence type="ECO:0000259" key="5">
    <source>
        <dbReference type="PROSITE" id="PS50893"/>
    </source>
</evidence>
<evidence type="ECO:0000256" key="4">
    <source>
        <dbReference type="SAM" id="Coils"/>
    </source>
</evidence>
<dbReference type="SUPFAM" id="SSF52540">
    <property type="entry name" value="P-loop containing nucleoside triphosphate hydrolases"/>
    <property type="match status" value="2"/>
</dbReference>
<protein>
    <submittedName>
        <fullName evidence="6">Thiamine ABC transporter substrate-binding protein</fullName>
    </submittedName>
</protein>
<comment type="caution">
    <text evidence="6">The sequence shown here is derived from an EMBL/GenBank/DDBJ whole genome shotgun (WGS) entry which is preliminary data.</text>
</comment>